<dbReference type="EMBL" id="JACVVK020000139">
    <property type="protein sequence ID" value="KAK7489357.1"/>
    <property type="molecule type" value="Genomic_DNA"/>
</dbReference>
<keyword evidence="2" id="KW-1185">Reference proteome</keyword>
<accession>A0ABD0KR58</accession>
<dbReference type="AlphaFoldDB" id="A0ABD0KR58"/>
<sequence>MGYSSPKLPSVCSSRALRCRSPDCEQVVFDRQWLKCIRTMNGSRFGAHKKAACVSIRAGCCQYFWYPRGKAFHHGSCSRLGLDNRCPFDFPLSLLDSNIRPPPRPYPWSNLILSNFH</sequence>
<organism evidence="1 2">
    <name type="scientific">Batillaria attramentaria</name>
    <dbReference type="NCBI Taxonomy" id="370345"/>
    <lineage>
        <taxon>Eukaryota</taxon>
        <taxon>Metazoa</taxon>
        <taxon>Spiralia</taxon>
        <taxon>Lophotrochozoa</taxon>
        <taxon>Mollusca</taxon>
        <taxon>Gastropoda</taxon>
        <taxon>Caenogastropoda</taxon>
        <taxon>Sorbeoconcha</taxon>
        <taxon>Cerithioidea</taxon>
        <taxon>Batillariidae</taxon>
        <taxon>Batillaria</taxon>
    </lineage>
</organism>
<proteinExistence type="predicted"/>
<protein>
    <submittedName>
        <fullName evidence="1">Uncharacterized protein</fullName>
    </submittedName>
</protein>
<evidence type="ECO:0000313" key="1">
    <source>
        <dbReference type="EMBL" id="KAK7489357.1"/>
    </source>
</evidence>
<name>A0ABD0KR58_9CAEN</name>
<evidence type="ECO:0000313" key="2">
    <source>
        <dbReference type="Proteomes" id="UP001519460"/>
    </source>
</evidence>
<gene>
    <name evidence="1" type="ORF">BaRGS_00019465</name>
</gene>
<comment type="caution">
    <text evidence="1">The sequence shown here is derived from an EMBL/GenBank/DDBJ whole genome shotgun (WGS) entry which is preliminary data.</text>
</comment>
<reference evidence="1 2" key="1">
    <citation type="journal article" date="2023" name="Sci. Data">
        <title>Genome assembly of the Korean intertidal mud-creeper Batillaria attramentaria.</title>
        <authorList>
            <person name="Patra A.K."/>
            <person name="Ho P.T."/>
            <person name="Jun S."/>
            <person name="Lee S.J."/>
            <person name="Kim Y."/>
            <person name="Won Y.J."/>
        </authorList>
    </citation>
    <scope>NUCLEOTIDE SEQUENCE [LARGE SCALE GENOMIC DNA]</scope>
    <source>
        <strain evidence="1">Wonlab-2016</strain>
    </source>
</reference>
<dbReference type="Proteomes" id="UP001519460">
    <property type="component" value="Unassembled WGS sequence"/>
</dbReference>